<proteinExistence type="inferred from homology"/>
<evidence type="ECO:0000256" key="6">
    <source>
        <dbReference type="ARBA" id="ARBA00023002"/>
    </source>
</evidence>
<reference evidence="15 16" key="1">
    <citation type="submission" date="2016-10" db="EMBL/GenBank/DDBJ databases">
        <title>Comparative genome analysis of multiple Pseudomonas spp. focuses on biocontrol and plant growth promoting traits.</title>
        <authorList>
            <person name="Tao X.-Y."/>
            <person name="Taylor C.G."/>
        </authorList>
    </citation>
    <scope>NUCLEOTIDE SEQUENCE [LARGE SCALE GENOMIC DNA]</scope>
    <source>
        <strain evidence="15 16">38D7</strain>
    </source>
</reference>
<dbReference type="Pfam" id="PF02852">
    <property type="entry name" value="Pyr_redox_dim"/>
    <property type="match status" value="1"/>
</dbReference>
<keyword evidence="10" id="KW-0520">NAD</keyword>
<comment type="caution">
    <text evidence="15">The sequence shown here is derived from an EMBL/GenBank/DDBJ whole genome shotgun (WGS) entry which is preliminary data.</text>
</comment>
<keyword evidence="8 12" id="KW-0676">Redox-active center</keyword>
<dbReference type="GO" id="GO:0004362">
    <property type="term" value="F:glutathione-disulfide reductase (NADPH) activity"/>
    <property type="evidence" value="ECO:0007669"/>
    <property type="project" value="TreeGrafter"/>
</dbReference>
<dbReference type="Pfam" id="PF07992">
    <property type="entry name" value="Pyr_redox_2"/>
    <property type="match status" value="1"/>
</dbReference>
<evidence type="ECO:0000256" key="7">
    <source>
        <dbReference type="ARBA" id="ARBA00023157"/>
    </source>
</evidence>
<keyword evidence="3 12" id="KW-0285">Flavoprotein</keyword>
<dbReference type="GO" id="GO:0050660">
    <property type="term" value="F:flavin adenine dinucleotide binding"/>
    <property type="evidence" value="ECO:0007669"/>
    <property type="project" value="InterPro"/>
</dbReference>
<evidence type="ECO:0000259" key="13">
    <source>
        <dbReference type="Pfam" id="PF02852"/>
    </source>
</evidence>
<dbReference type="InterPro" id="IPR012999">
    <property type="entry name" value="Pyr_OxRdtase_I_AS"/>
</dbReference>
<accession>A0A423I5V3</accession>
<gene>
    <name evidence="15" type="ORF">BK660_17610</name>
</gene>
<feature type="binding site" evidence="10">
    <location>
        <position position="302"/>
    </location>
    <ligand>
        <name>FAD</name>
        <dbReference type="ChEBI" id="CHEBI:57692"/>
    </ligand>
</feature>
<feature type="binding site" evidence="10">
    <location>
        <begin position="173"/>
        <end position="180"/>
    </location>
    <ligand>
        <name>NAD(+)</name>
        <dbReference type="ChEBI" id="CHEBI:57540"/>
    </ligand>
</feature>
<feature type="binding site" evidence="10">
    <location>
        <position position="51"/>
    </location>
    <ligand>
        <name>FAD</name>
        <dbReference type="ChEBI" id="CHEBI:57692"/>
    </ligand>
</feature>
<feature type="binding site" evidence="10">
    <location>
        <position position="261"/>
    </location>
    <ligand>
        <name>NAD(+)</name>
        <dbReference type="ChEBI" id="CHEBI:57540"/>
    </ligand>
</feature>
<evidence type="ECO:0000313" key="15">
    <source>
        <dbReference type="EMBL" id="RON20858.1"/>
    </source>
</evidence>
<dbReference type="SUPFAM" id="SSF55424">
    <property type="entry name" value="FAD/NAD-linked reductases, dimerisation (C-terminal) domain"/>
    <property type="match status" value="1"/>
</dbReference>
<dbReference type="InterPro" id="IPR016156">
    <property type="entry name" value="FAD/NAD-linked_Rdtase_dimer_sf"/>
</dbReference>
<name>A0A423I5V3_9PSED</name>
<dbReference type="InterPro" id="IPR046952">
    <property type="entry name" value="GSHR/TRXR-like"/>
</dbReference>
<evidence type="ECO:0000256" key="3">
    <source>
        <dbReference type="ARBA" id="ARBA00022630"/>
    </source>
</evidence>
<dbReference type="PRINTS" id="PR00368">
    <property type="entry name" value="FADPNR"/>
</dbReference>
<dbReference type="InterPro" id="IPR036188">
    <property type="entry name" value="FAD/NAD-bd_sf"/>
</dbReference>
<keyword evidence="4 10" id="KW-0274">FAD</keyword>
<dbReference type="InterPro" id="IPR001100">
    <property type="entry name" value="Pyr_nuc-diS_OxRdtase"/>
</dbReference>
<dbReference type="RefSeq" id="WP_123434439.1">
    <property type="nucleotide sequence ID" value="NZ_MOBK01000006.1"/>
</dbReference>
<evidence type="ECO:0000256" key="5">
    <source>
        <dbReference type="ARBA" id="ARBA00022857"/>
    </source>
</evidence>
<keyword evidence="5" id="KW-0521">NADP</keyword>
<feature type="active site" description="Proton acceptor" evidence="9">
    <location>
        <position position="436"/>
    </location>
</feature>
<evidence type="ECO:0000256" key="12">
    <source>
        <dbReference type="RuleBase" id="RU003691"/>
    </source>
</evidence>
<dbReference type="GO" id="GO:0045454">
    <property type="term" value="P:cell redox homeostasis"/>
    <property type="evidence" value="ECO:0007669"/>
    <property type="project" value="InterPro"/>
</dbReference>
<protein>
    <submittedName>
        <fullName evidence="15">Glutathione-disulfide reductase</fullName>
    </submittedName>
</protein>
<dbReference type="GO" id="GO:0034599">
    <property type="term" value="P:cellular response to oxidative stress"/>
    <property type="evidence" value="ECO:0007669"/>
    <property type="project" value="TreeGrafter"/>
</dbReference>
<dbReference type="Gene3D" id="3.50.50.60">
    <property type="entry name" value="FAD/NAD(P)-binding domain"/>
    <property type="match status" value="2"/>
</dbReference>
<feature type="disulfide bond" description="Redox-active" evidence="11">
    <location>
        <begin position="42"/>
        <end position="47"/>
    </location>
</feature>
<evidence type="ECO:0000256" key="11">
    <source>
        <dbReference type="PIRSR" id="PIRSR000350-4"/>
    </source>
</evidence>
<comment type="similarity">
    <text evidence="1 12">Belongs to the class-I pyridine nucleotide-disulfide oxidoreductase family.</text>
</comment>
<dbReference type="EMBL" id="MOBK01000006">
    <property type="protein sequence ID" value="RON20858.1"/>
    <property type="molecule type" value="Genomic_DNA"/>
</dbReference>
<feature type="domain" description="FAD/NAD(P)-binding" evidence="14">
    <location>
        <begin position="5"/>
        <end position="317"/>
    </location>
</feature>
<keyword evidence="6 12" id="KW-0560">Oxidoreductase</keyword>
<dbReference type="InterPro" id="IPR023753">
    <property type="entry name" value="FAD/NAD-binding_dom"/>
</dbReference>
<dbReference type="Gene3D" id="3.30.390.30">
    <property type="match status" value="1"/>
</dbReference>
<dbReference type="PANTHER" id="PTHR42737:SF2">
    <property type="entry name" value="GLUTATHIONE REDUCTASE"/>
    <property type="match status" value="1"/>
</dbReference>
<evidence type="ECO:0000256" key="2">
    <source>
        <dbReference type="ARBA" id="ARBA00011738"/>
    </source>
</evidence>
<evidence type="ECO:0000256" key="4">
    <source>
        <dbReference type="ARBA" id="ARBA00022827"/>
    </source>
</evidence>
<evidence type="ECO:0000256" key="9">
    <source>
        <dbReference type="PIRSR" id="PIRSR000350-2"/>
    </source>
</evidence>
<dbReference type="PRINTS" id="PR00411">
    <property type="entry name" value="PNDRDTASEI"/>
</dbReference>
<evidence type="ECO:0000256" key="10">
    <source>
        <dbReference type="PIRSR" id="PIRSR000350-3"/>
    </source>
</evidence>
<dbReference type="SUPFAM" id="SSF51905">
    <property type="entry name" value="FAD/NAD(P)-binding domain"/>
    <property type="match status" value="1"/>
</dbReference>
<keyword evidence="10" id="KW-0547">Nucleotide-binding</keyword>
<dbReference type="InterPro" id="IPR004099">
    <property type="entry name" value="Pyr_nucl-diS_OxRdtase_dimer"/>
</dbReference>
<dbReference type="Proteomes" id="UP000285636">
    <property type="component" value="Unassembled WGS sequence"/>
</dbReference>
<dbReference type="GO" id="GO:0005829">
    <property type="term" value="C:cytosol"/>
    <property type="evidence" value="ECO:0007669"/>
    <property type="project" value="TreeGrafter"/>
</dbReference>
<dbReference type="PIRSF" id="PIRSF000350">
    <property type="entry name" value="Mercury_reductase_MerA"/>
    <property type="match status" value="1"/>
</dbReference>
<evidence type="ECO:0000256" key="8">
    <source>
        <dbReference type="ARBA" id="ARBA00023284"/>
    </source>
</evidence>
<feature type="domain" description="Pyridine nucleotide-disulphide oxidoreductase dimerisation" evidence="13">
    <location>
        <begin position="338"/>
        <end position="446"/>
    </location>
</feature>
<keyword evidence="7" id="KW-1015">Disulfide bond</keyword>
<sequence length="453" mass="49529">MTYDFDLFVIGAGSGGVRAARFAAGFGAKVAVAESRYLGGTCVNVGCVPKKLLVYGSHFADDFEQAEGFGWTAGKAQFDWEKLITNKNREIERLNGIYRKLLINSGVTLLEGHARLTDPNHVEVNGQIFSAERILIATGGWPQIPDIPGREHAITSNEAFFLPQLPKRVLVVGGGYIAVEFAGIFNGLGADTSLLYRGDLFLRGFDKSVRTHLVEELTKRGLQLKFNTDIVQIDKQSDGSLLATLNDGSQLETDSIFYATGRRPMLDNLGLENTRVELNEKGYIDVNDNYETREPSILALGDVIGRVQLTPVATAEGMAVARRLFKPEQYRPVDYRHIPTAVFSQPNIGTVGLTEEQALENGHKVTVYESRFKPMKLTLTESSEQTLMKLVVDARTDRVLGAHMVGPDAGDIIQGLAIALKAGATKRLFDETIGVHPTSAEEFVTLRTPVAGS</sequence>
<dbReference type="PROSITE" id="PS00076">
    <property type="entry name" value="PYRIDINE_REDOX_1"/>
    <property type="match status" value="1"/>
</dbReference>
<dbReference type="FunFam" id="3.50.50.60:FF:000051">
    <property type="entry name" value="Glutathione reductase"/>
    <property type="match status" value="1"/>
</dbReference>
<organism evidence="15 16">
    <name type="scientific">Pseudomonas brassicacearum</name>
    <dbReference type="NCBI Taxonomy" id="930166"/>
    <lineage>
        <taxon>Bacteria</taxon>
        <taxon>Pseudomonadati</taxon>
        <taxon>Pseudomonadota</taxon>
        <taxon>Gammaproteobacteria</taxon>
        <taxon>Pseudomonadales</taxon>
        <taxon>Pseudomonadaceae</taxon>
        <taxon>Pseudomonas</taxon>
    </lineage>
</organism>
<dbReference type="GO" id="GO:0006749">
    <property type="term" value="P:glutathione metabolic process"/>
    <property type="evidence" value="ECO:0007669"/>
    <property type="project" value="TreeGrafter"/>
</dbReference>
<evidence type="ECO:0000256" key="1">
    <source>
        <dbReference type="ARBA" id="ARBA00007532"/>
    </source>
</evidence>
<evidence type="ECO:0000259" key="14">
    <source>
        <dbReference type="Pfam" id="PF07992"/>
    </source>
</evidence>
<evidence type="ECO:0000313" key="16">
    <source>
        <dbReference type="Proteomes" id="UP000285636"/>
    </source>
</evidence>
<comment type="cofactor">
    <cofactor evidence="10">
        <name>FAD</name>
        <dbReference type="ChEBI" id="CHEBI:57692"/>
    </cofactor>
    <text evidence="10">Binds 1 FAD per subunit.</text>
</comment>
<dbReference type="NCBIfam" id="NF004776">
    <property type="entry name" value="PRK06116.1"/>
    <property type="match status" value="1"/>
</dbReference>
<comment type="subunit">
    <text evidence="2">Homodimer.</text>
</comment>
<dbReference type="AlphaFoldDB" id="A0A423I5V3"/>
<dbReference type="PANTHER" id="PTHR42737">
    <property type="entry name" value="GLUTATHIONE REDUCTASE"/>
    <property type="match status" value="1"/>
</dbReference>